<evidence type="ECO:0000313" key="1">
    <source>
        <dbReference type="EMBL" id="MBB6130635.1"/>
    </source>
</evidence>
<dbReference type="RefSeq" id="WP_183589361.1">
    <property type="nucleotide sequence ID" value="NZ_JACHCA010000016.1"/>
</dbReference>
<accession>A0A841JQR1</accession>
<comment type="caution">
    <text evidence="1">The sequence shown here is derived from an EMBL/GenBank/DDBJ whole genome shotgun (WGS) entry which is preliminary data.</text>
</comment>
<dbReference type="Gene3D" id="2.130.10.10">
    <property type="entry name" value="YVTN repeat-like/Quinoprotein amine dehydrogenase"/>
    <property type="match status" value="1"/>
</dbReference>
<dbReference type="Proteomes" id="UP000548326">
    <property type="component" value="Unassembled WGS sequence"/>
</dbReference>
<evidence type="ECO:0000313" key="2">
    <source>
        <dbReference type="Proteomes" id="UP000548326"/>
    </source>
</evidence>
<protein>
    <submittedName>
        <fullName evidence="1">Ligand-binding sensor domain-containing protein</fullName>
    </submittedName>
</protein>
<sequence length="83" mass="9605">MCKLEKTSVKPNGITLLLLLFLLIRSPLVEAQQNSLKFSYLTVDDGLSHTDVKEVKQDRLRFIWIATLYGLDRYDGYQINTDQ</sequence>
<organism evidence="1 2">
    <name type="scientific">Mucilaginibacter lappiensis</name>
    <dbReference type="NCBI Taxonomy" id="354630"/>
    <lineage>
        <taxon>Bacteria</taxon>
        <taxon>Pseudomonadati</taxon>
        <taxon>Bacteroidota</taxon>
        <taxon>Sphingobacteriia</taxon>
        <taxon>Sphingobacteriales</taxon>
        <taxon>Sphingobacteriaceae</taxon>
        <taxon>Mucilaginibacter</taxon>
    </lineage>
</organism>
<dbReference type="AlphaFoldDB" id="A0A841JQR1"/>
<reference evidence="1 2" key="1">
    <citation type="submission" date="2020-08" db="EMBL/GenBank/DDBJ databases">
        <title>Genomic Encyclopedia of Type Strains, Phase IV (KMG-V): Genome sequencing to study the core and pangenomes of soil and plant-associated prokaryotes.</title>
        <authorList>
            <person name="Whitman W."/>
        </authorList>
    </citation>
    <scope>NUCLEOTIDE SEQUENCE [LARGE SCALE GENOMIC DNA]</scope>
    <source>
        <strain evidence="1 2">MP601</strain>
    </source>
</reference>
<dbReference type="EMBL" id="JACHCA010000016">
    <property type="protein sequence ID" value="MBB6130635.1"/>
    <property type="molecule type" value="Genomic_DNA"/>
</dbReference>
<name>A0A841JQR1_9SPHI</name>
<dbReference type="InterPro" id="IPR015943">
    <property type="entry name" value="WD40/YVTN_repeat-like_dom_sf"/>
</dbReference>
<proteinExistence type="predicted"/>
<gene>
    <name evidence="1" type="ORF">HDF22_004778</name>
</gene>